<protein>
    <recommendedName>
        <fullName evidence="3">N-acetyltransferase domain-containing protein</fullName>
    </recommendedName>
</protein>
<dbReference type="Proteomes" id="UP000014559">
    <property type="component" value="Unassembled WGS sequence"/>
</dbReference>
<dbReference type="AlphaFoldDB" id="S3T5N1"/>
<dbReference type="Gene3D" id="3.40.630.30">
    <property type="match status" value="1"/>
</dbReference>
<dbReference type="GeneID" id="45417259"/>
<dbReference type="EMBL" id="ATGK01000013">
    <property type="protein sequence ID" value="EPG36831.1"/>
    <property type="molecule type" value="Genomic_DNA"/>
</dbReference>
<dbReference type="RefSeq" id="WP_004777372.1">
    <property type="nucleotide sequence ID" value="NZ_BGNT01000004.1"/>
</dbReference>
<proteinExistence type="predicted"/>
<reference evidence="1 2" key="1">
    <citation type="submission" date="2013-06" db="EMBL/GenBank/DDBJ databases">
        <title>The Genome Sequence of Acinetobacter sp. NIPH 2036.</title>
        <authorList>
            <consortium name="The Broad Institute Genome Sequencing Platform"/>
            <consortium name="The Broad Institute Genome Sequencing Center for Infectious Disease"/>
            <person name="Cerqueira G."/>
            <person name="Feldgarden M."/>
            <person name="Courvalin P."/>
            <person name="Perichon B."/>
            <person name="Grillot-Courvalin C."/>
            <person name="Clermont D."/>
            <person name="Rocha E."/>
            <person name="Yoon E.-J."/>
            <person name="Nemec A."/>
            <person name="Young S.K."/>
            <person name="Zeng Q."/>
            <person name="Gargeya S."/>
            <person name="Fitzgerald M."/>
            <person name="Abouelleil A."/>
            <person name="Alvarado L."/>
            <person name="Berlin A.M."/>
            <person name="Chapman S.B."/>
            <person name="Dewar J."/>
            <person name="Goldberg J."/>
            <person name="Griggs A."/>
            <person name="Gujja S."/>
            <person name="Hansen M."/>
            <person name="Howarth C."/>
            <person name="Imamovic A."/>
            <person name="Larimer J."/>
            <person name="McCowan C."/>
            <person name="Murphy C."/>
            <person name="Pearson M."/>
            <person name="Priest M."/>
            <person name="Roberts A."/>
            <person name="Saif S."/>
            <person name="Shea T."/>
            <person name="Sykes S."/>
            <person name="Wortman J."/>
            <person name="Nusbaum C."/>
            <person name="Birren B."/>
        </authorList>
    </citation>
    <scope>NUCLEOTIDE SEQUENCE [LARGE SCALE GENOMIC DNA]</scope>
    <source>
        <strain evidence="1 2">NIPH 2036</strain>
    </source>
</reference>
<accession>S3T5N1</accession>
<evidence type="ECO:0000313" key="1">
    <source>
        <dbReference type="EMBL" id="EPG36831.1"/>
    </source>
</evidence>
<dbReference type="HOGENOM" id="CLU_143289_0_0_6"/>
<organism evidence="1 2">
    <name type="scientific">Acinetobacter colistiniresistens</name>
    <dbReference type="NCBI Taxonomy" id="280145"/>
    <lineage>
        <taxon>Bacteria</taxon>
        <taxon>Pseudomonadati</taxon>
        <taxon>Pseudomonadota</taxon>
        <taxon>Gammaproteobacteria</taxon>
        <taxon>Moraxellales</taxon>
        <taxon>Moraxellaceae</taxon>
        <taxon>Acinetobacter</taxon>
    </lineage>
</organism>
<gene>
    <name evidence="1" type="ORF">F907_02528</name>
</gene>
<name>S3T5N1_9GAMM</name>
<evidence type="ECO:0000313" key="2">
    <source>
        <dbReference type="Proteomes" id="UP000014559"/>
    </source>
</evidence>
<evidence type="ECO:0008006" key="3">
    <source>
        <dbReference type="Google" id="ProtNLM"/>
    </source>
</evidence>
<sequence>MKSEVSLIELNYLKTLLTKILIEATHLDGKKIYAKINSYDNHSTIYIDTREQSNELYVKLIKLKDRKEIIISRIMLKQTKEGVGTKILKIISIFGEKYDYQTLTIDSPNTDCKKFMKKMGFEPDKSWSLRTNQLIKNIQKYEEQKI</sequence>
<comment type="caution">
    <text evidence="1">The sequence shown here is derived from an EMBL/GenBank/DDBJ whole genome shotgun (WGS) entry which is preliminary data.</text>
</comment>